<comment type="caution">
    <text evidence="1">The sequence shown here is derived from an EMBL/GenBank/DDBJ whole genome shotgun (WGS) entry which is preliminary data.</text>
</comment>
<reference evidence="1" key="1">
    <citation type="submission" date="2024-09" db="EMBL/GenBank/DDBJ databases">
        <title>Black Yeasts Isolated from many extreme environments.</title>
        <authorList>
            <person name="Coleine C."/>
            <person name="Stajich J.E."/>
            <person name="Selbmann L."/>
        </authorList>
    </citation>
    <scope>NUCLEOTIDE SEQUENCE</scope>
    <source>
        <strain evidence="1">CCFEE 5737</strain>
    </source>
</reference>
<evidence type="ECO:0000313" key="1">
    <source>
        <dbReference type="EMBL" id="KAK3077216.1"/>
    </source>
</evidence>
<gene>
    <name evidence="1" type="primary">COX6</name>
    <name evidence="1" type="ORF">LTS18_010894</name>
</gene>
<keyword evidence="2" id="KW-1185">Reference proteome</keyword>
<evidence type="ECO:0000313" key="2">
    <source>
        <dbReference type="Proteomes" id="UP001186974"/>
    </source>
</evidence>
<name>A0ACC3DKS5_9PEZI</name>
<organism evidence="1 2">
    <name type="scientific">Coniosporium uncinatum</name>
    <dbReference type="NCBI Taxonomy" id="93489"/>
    <lineage>
        <taxon>Eukaryota</taxon>
        <taxon>Fungi</taxon>
        <taxon>Dikarya</taxon>
        <taxon>Ascomycota</taxon>
        <taxon>Pezizomycotina</taxon>
        <taxon>Dothideomycetes</taxon>
        <taxon>Dothideomycetes incertae sedis</taxon>
        <taxon>Coniosporium</taxon>
    </lineage>
</organism>
<protein>
    <submittedName>
        <fullName evidence="1">Cytochrome c oxidase subunit 6</fullName>
    </submittedName>
</protein>
<sequence>MSPTTMLRVAVRARPLARIPTSSMPARPAFIAAPTAVVSCRAMSATANKRAAAVDPHDPHHEESFEEFTARYKNEFDNVQDVFELQRNLNNAFAYDLVPSPEVITAALRAARRVNDFPTAVRVFEGIKAKVENKGQYDEYLKELEPVREELGIHLKEML</sequence>
<feature type="non-terminal residue" evidence="1">
    <location>
        <position position="159"/>
    </location>
</feature>
<dbReference type="EMBL" id="JAWDJW010003084">
    <property type="protein sequence ID" value="KAK3077216.1"/>
    <property type="molecule type" value="Genomic_DNA"/>
</dbReference>
<dbReference type="Proteomes" id="UP001186974">
    <property type="component" value="Unassembled WGS sequence"/>
</dbReference>
<accession>A0ACC3DKS5</accession>
<proteinExistence type="predicted"/>